<evidence type="ECO:0000256" key="1">
    <source>
        <dbReference type="ARBA" id="ARBA00004651"/>
    </source>
</evidence>
<evidence type="ECO:0000256" key="5">
    <source>
        <dbReference type="ARBA" id="ARBA00023136"/>
    </source>
</evidence>
<keyword evidence="2" id="KW-1003">Cell membrane</keyword>
<keyword evidence="5 6" id="KW-0472">Membrane</keyword>
<dbReference type="PANTHER" id="PTHR30485:SF2">
    <property type="entry name" value="BLL0597 PROTEIN"/>
    <property type="match status" value="1"/>
</dbReference>
<dbReference type="InterPro" id="IPR051542">
    <property type="entry name" value="Hydrogenase_cytochrome"/>
</dbReference>
<organism evidence="8 9">
    <name type="scientific">Chitinilyticum piscinae</name>
    <dbReference type="NCBI Taxonomy" id="2866724"/>
    <lineage>
        <taxon>Bacteria</taxon>
        <taxon>Pseudomonadati</taxon>
        <taxon>Pseudomonadota</taxon>
        <taxon>Betaproteobacteria</taxon>
        <taxon>Neisseriales</taxon>
        <taxon>Chitinibacteraceae</taxon>
        <taxon>Chitinilyticum</taxon>
    </lineage>
</organism>
<dbReference type="Gene3D" id="1.20.950.20">
    <property type="entry name" value="Transmembrane di-heme cytochromes, Chain C"/>
    <property type="match status" value="1"/>
</dbReference>
<evidence type="ECO:0000313" key="9">
    <source>
        <dbReference type="Proteomes" id="UP000604481"/>
    </source>
</evidence>
<keyword evidence="4 6" id="KW-1133">Transmembrane helix</keyword>
<feature type="transmembrane region" description="Helical" evidence="6">
    <location>
        <begin position="93"/>
        <end position="113"/>
    </location>
</feature>
<accession>A0A8J7KCP4</accession>
<dbReference type="GO" id="GO:0022904">
    <property type="term" value="P:respiratory electron transport chain"/>
    <property type="evidence" value="ECO:0007669"/>
    <property type="project" value="InterPro"/>
</dbReference>
<sequence length="178" mass="20123">MNRIKIWDPLVRILHWSLVLCVLGNFLNESGEDWHRLAGYIASGIVLTRLIWGVVGSRHARFSDWFPTPSRLFPYLKALLRGQAPRHLGHNPAGAVMMLLLMVLVLSLGATGYMMGMDAYWGEEWLEELHEGIANTLIACVLLHVLAAVIESVRHRENLPLAMITGYKRSQDHTTTKE</sequence>
<evidence type="ECO:0000256" key="4">
    <source>
        <dbReference type="ARBA" id="ARBA00022989"/>
    </source>
</evidence>
<dbReference type="Proteomes" id="UP000604481">
    <property type="component" value="Unassembled WGS sequence"/>
</dbReference>
<keyword evidence="3 6" id="KW-0812">Transmembrane</keyword>
<dbReference type="PANTHER" id="PTHR30485">
    <property type="entry name" value="NI/FE-HYDROGENASE 1 B-TYPE CYTOCHROME SUBUNIT"/>
    <property type="match status" value="1"/>
</dbReference>
<dbReference type="InterPro" id="IPR011577">
    <property type="entry name" value="Cyt_b561_bac/Ni-Hgenase"/>
</dbReference>
<evidence type="ECO:0000259" key="7">
    <source>
        <dbReference type="Pfam" id="PF01292"/>
    </source>
</evidence>
<dbReference type="SUPFAM" id="SSF81342">
    <property type="entry name" value="Transmembrane di-heme cytochromes"/>
    <property type="match status" value="1"/>
</dbReference>
<dbReference type="EMBL" id="JADFUA010000001">
    <property type="protein sequence ID" value="MBE9607959.1"/>
    <property type="molecule type" value="Genomic_DNA"/>
</dbReference>
<reference evidence="8 9" key="1">
    <citation type="submission" date="2020-10" db="EMBL/GenBank/DDBJ databases">
        <title>The genome sequence of Chitinilyticum litopenaei 4Y14.</title>
        <authorList>
            <person name="Liu Y."/>
        </authorList>
    </citation>
    <scope>NUCLEOTIDE SEQUENCE [LARGE SCALE GENOMIC DNA]</scope>
    <source>
        <strain evidence="8 9">4Y14</strain>
    </source>
</reference>
<dbReference type="GO" id="GO:0009055">
    <property type="term" value="F:electron transfer activity"/>
    <property type="evidence" value="ECO:0007669"/>
    <property type="project" value="InterPro"/>
</dbReference>
<dbReference type="InterPro" id="IPR016174">
    <property type="entry name" value="Di-haem_cyt_TM"/>
</dbReference>
<comment type="caution">
    <text evidence="8">The sequence shown here is derived from an EMBL/GenBank/DDBJ whole genome shotgun (WGS) entry which is preliminary data.</text>
</comment>
<dbReference type="AlphaFoldDB" id="A0A8J7KCP4"/>
<dbReference type="GO" id="GO:0020037">
    <property type="term" value="F:heme binding"/>
    <property type="evidence" value="ECO:0007669"/>
    <property type="project" value="TreeGrafter"/>
</dbReference>
<name>A0A8J7KCP4_9NEIS</name>
<feature type="transmembrane region" description="Helical" evidence="6">
    <location>
        <begin position="133"/>
        <end position="153"/>
    </location>
</feature>
<gene>
    <name evidence="8" type="ORF">INR99_01230</name>
</gene>
<protein>
    <submittedName>
        <fullName evidence="8">Cytochrome b/b6 domain-containing protein</fullName>
    </submittedName>
</protein>
<feature type="transmembrane region" description="Helical" evidence="6">
    <location>
        <begin position="9"/>
        <end position="28"/>
    </location>
</feature>
<comment type="subcellular location">
    <subcellularLocation>
        <location evidence="1">Cell membrane</location>
        <topology evidence="1">Multi-pass membrane protein</topology>
    </subcellularLocation>
</comment>
<evidence type="ECO:0000256" key="3">
    <source>
        <dbReference type="ARBA" id="ARBA00022692"/>
    </source>
</evidence>
<dbReference type="GO" id="GO:0005886">
    <property type="term" value="C:plasma membrane"/>
    <property type="evidence" value="ECO:0007669"/>
    <property type="project" value="UniProtKB-SubCell"/>
</dbReference>
<evidence type="ECO:0000256" key="2">
    <source>
        <dbReference type="ARBA" id="ARBA00022475"/>
    </source>
</evidence>
<keyword evidence="9" id="KW-1185">Reference proteome</keyword>
<proteinExistence type="predicted"/>
<evidence type="ECO:0000256" key="6">
    <source>
        <dbReference type="SAM" id="Phobius"/>
    </source>
</evidence>
<feature type="transmembrane region" description="Helical" evidence="6">
    <location>
        <begin position="34"/>
        <end position="55"/>
    </location>
</feature>
<feature type="domain" description="Cytochrome b561 bacterial/Ni-hydrogenase" evidence="7">
    <location>
        <begin position="7"/>
        <end position="166"/>
    </location>
</feature>
<evidence type="ECO:0000313" key="8">
    <source>
        <dbReference type="EMBL" id="MBE9607959.1"/>
    </source>
</evidence>
<dbReference type="RefSeq" id="WP_194114466.1">
    <property type="nucleotide sequence ID" value="NZ_JADFUA010000001.1"/>
</dbReference>
<dbReference type="Pfam" id="PF01292">
    <property type="entry name" value="Ni_hydr_CYTB"/>
    <property type="match status" value="1"/>
</dbReference>